<dbReference type="InterPro" id="IPR001451">
    <property type="entry name" value="Hexapep"/>
</dbReference>
<protein>
    <submittedName>
        <fullName evidence="1">Acyltransferase</fullName>
    </submittedName>
</protein>
<evidence type="ECO:0000313" key="1">
    <source>
        <dbReference type="EMBL" id="MBS5588771.1"/>
    </source>
</evidence>
<dbReference type="EMBL" id="JAGZCC010000051">
    <property type="protein sequence ID" value="MBS5588771.1"/>
    <property type="molecule type" value="Genomic_DNA"/>
</dbReference>
<dbReference type="Pfam" id="PF14602">
    <property type="entry name" value="Hexapep_2"/>
    <property type="match status" value="1"/>
</dbReference>
<name>A0A943EIV8_9FIRM</name>
<dbReference type="CDD" id="cd04647">
    <property type="entry name" value="LbH_MAT_like"/>
    <property type="match status" value="1"/>
</dbReference>
<dbReference type="RefSeq" id="WP_303887690.1">
    <property type="nucleotide sequence ID" value="NZ_JAGZCC010000051.1"/>
</dbReference>
<dbReference type="AlphaFoldDB" id="A0A943EIV8"/>
<comment type="caution">
    <text evidence="1">The sequence shown here is derived from an EMBL/GenBank/DDBJ whole genome shotgun (WGS) entry which is preliminary data.</text>
</comment>
<accession>A0A943EIV8</accession>
<sequence>MIKKCLIVIYNVIRLVKKKNYKNILYISPTTKIMAHKNSKYLIGKNFRTRNNVEINIREKGKLIIGNSVFLNSNTIITCRSSISIGNNCIIGPNVMIFDHDHDISNGYVEKNKYVCENIEIGKNVWIGAGSIILKGSKIGDNSVIGAQSIIKGEVPPDTVYIQKTTNVLKKMVKGDKF</sequence>
<dbReference type="PANTHER" id="PTHR23416:SF78">
    <property type="entry name" value="LIPOPOLYSACCHARIDE BIOSYNTHESIS O-ACETYL TRANSFERASE WBBJ-RELATED"/>
    <property type="match status" value="1"/>
</dbReference>
<dbReference type="PANTHER" id="PTHR23416">
    <property type="entry name" value="SIALIC ACID SYNTHASE-RELATED"/>
    <property type="match status" value="1"/>
</dbReference>
<dbReference type="Proteomes" id="UP000751224">
    <property type="component" value="Unassembled WGS sequence"/>
</dbReference>
<reference evidence="1" key="1">
    <citation type="submission" date="2021-02" db="EMBL/GenBank/DDBJ databases">
        <title>Infant gut strain persistence is associated with maternal origin, phylogeny, and functional potential including surface adhesion and iron acquisition.</title>
        <authorList>
            <person name="Lou Y.C."/>
        </authorList>
    </citation>
    <scope>NUCLEOTIDE SEQUENCE</scope>
    <source>
        <strain evidence="1">L3_108_000G1_dasL3_108_000G1_metabat.metabat.11</strain>
    </source>
</reference>
<organism evidence="1 2">
    <name type="scientific">Thomasclavelia spiroformis</name>
    <dbReference type="NCBI Taxonomy" id="29348"/>
    <lineage>
        <taxon>Bacteria</taxon>
        <taxon>Bacillati</taxon>
        <taxon>Bacillota</taxon>
        <taxon>Erysipelotrichia</taxon>
        <taxon>Erysipelotrichales</taxon>
        <taxon>Coprobacillaceae</taxon>
        <taxon>Thomasclavelia</taxon>
    </lineage>
</organism>
<gene>
    <name evidence="1" type="ORF">KHX14_08200</name>
</gene>
<dbReference type="Gene3D" id="2.160.10.10">
    <property type="entry name" value="Hexapeptide repeat proteins"/>
    <property type="match status" value="1"/>
</dbReference>
<dbReference type="SUPFAM" id="SSF51161">
    <property type="entry name" value="Trimeric LpxA-like enzymes"/>
    <property type="match status" value="1"/>
</dbReference>
<dbReference type="Pfam" id="PF00132">
    <property type="entry name" value="Hexapep"/>
    <property type="match status" value="1"/>
</dbReference>
<keyword evidence="1" id="KW-0808">Transferase</keyword>
<dbReference type="InterPro" id="IPR011004">
    <property type="entry name" value="Trimer_LpxA-like_sf"/>
</dbReference>
<evidence type="ECO:0000313" key="2">
    <source>
        <dbReference type="Proteomes" id="UP000751224"/>
    </source>
</evidence>
<dbReference type="GO" id="GO:0016746">
    <property type="term" value="F:acyltransferase activity"/>
    <property type="evidence" value="ECO:0007669"/>
    <property type="project" value="UniProtKB-KW"/>
</dbReference>
<dbReference type="InterPro" id="IPR051159">
    <property type="entry name" value="Hexapeptide_acetyltransf"/>
</dbReference>
<keyword evidence="1" id="KW-0012">Acyltransferase</keyword>
<proteinExistence type="predicted"/>